<accession>A0A0K0FXZ4</accession>
<reference evidence="9" key="1">
    <citation type="submission" date="2014-07" db="EMBL/GenBank/DDBJ databases">
        <authorList>
            <person name="Martin A.A"/>
            <person name="De Silva N."/>
        </authorList>
    </citation>
    <scope>NUCLEOTIDE SEQUENCE</scope>
</reference>
<dbReference type="CDD" id="cd18795">
    <property type="entry name" value="SF2_C_Ski2"/>
    <property type="match status" value="1"/>
</dbReference>
<dbReference type="SMART" id="SM00490">
    <property type="entry name" value="HELICc"/>
    <property type="match status" value="1"/>
</dbReference>
<evidence type="ECO:0000313" key="10">
    <source>
        <dbReference type="WBParaSite" id="SVE_1732000.1"/>
    </source>
</evidence>
<sequence length="1430" mass="166374">MRQIEICSSTKDLVSQLKDFITIKEVSKLNSGDHLEYDNTSGDFQKIFDLYMEEKCDKIGKGLAGMERCHIIRSYIKNIDNKTFSDVRYIKASDDVDKRFHEKYEENINELEQYCDDYYKSYLFREFLMDKHMPKSERKIVFDESKLNEKQDHVCLAPYYCKELNDKKCYYQYDLAGFDFKKTVGHINQTFLYDVIYDSSNDKDIIDENMGVICNLKNKDNSKNKMNMFYNNYFNLNFELTVLFDNDKIDLSLEFSSDDSFTNDMNRYWKKDMEELSKYLSGNNLRTRIQKITNLCCNTLNTLNEDDYKINIESEDDWDSDDESETKLLDVEDEDSIQEEENINDEEKMNNKEETGLPSHFIDITPVKIQKTSQGFYTQIVKSEYPMAHTVSLQVTEECFEKIDKQFFAPYKFELDLFQKQACVSIANNENVFISAHTSAGKTLIAEFACRFHTHACQKVFYTSPIKALSNQKYNDFRGIFNDVGLVTGDTQLNKEAEILIITTEILQSMLYNDSQMLNNLACVVFDEVHYINNADRGHVWEEVLIMLPKEVKVVMLSATVPNYIEFSDWVGRVLDDKVVCITTLYRPVQLKHQIYIEAYNKQEKNFITLMIGDKQNINYNEYARINNELNEKNNEGNKSNNSKKSIPNKVQTQIKNKSKQAANRVISNLYQVNGPNSLGSYNGTYRNMYSTLIKHLHFASDEERKTPMVVFVFSRKQCDNYVAMLHNVDLTTSEEKFHINTIFKNAKSFLKDENLDLPQILFVEESCKRGIAMHHSGMLPFLKEIVEITFSRGYVKVLFATETFAMGINMPTKTVVFDDIKKFDNSTKRLLTPTEYTQMAGRAGRRGLDKAGHVIILAKNKILPDVKDLREIMTGKSVTLSSKFKITNEMVLNVFQRECRSIRDFINNSFAHSDTLRFVENIDEQKEELNKMLKEVKKNKCIICDKDENFSTFSLVQTFATLIKARQQYNKLVLEHSPANQLGVGRVVIVDIPEYQMSHILGIVIKRLTDDIDIIVLVQEDEGYDRKKEFNIGNIRLEKDNLFLHTLLTRAYQDGAEYVDEKYCILNNNKLRQINNVPIKNIVTLLKLKFKPNDVKDMVDSINEKEKNKTNNRNVSNVMLKLQQIAEKLTKKNFDVNLILEPVSLKHYDYQYFLDTIKDCKNELLKKIYPCFECTEGNKHYQSAVEEYFIHDHLQMINNRMNVETLEVFEEYISKVKALKKLKFLECTSRCEEDNEENTIISFKGRSACRMGSFQVLITEIIYRGLIKNKSPEYIAAMIAIIASEGSREFGENKECTEDLERAPVEELEEIQSVFKMVHDYINEAFTFYQTSNNDLIETYSPSMMEVAYLWMKGVSLSDIMKIHTIPEGNIVRNLRKIWDLLNGMKKVLEHMGTTDEAAKIDDMSKKMARGIVFSASLYTVGGDDDKRK</sequence>
<protein>
    <submittedName>
        <fullName evidence="10">DEAD/DEAH box helicase</fullName>
    </submittedName>
</protein>
<dbReference type="GO" id="GO:0070478">
    <property type="term" value="P:nuclear-transcribed mRNA catabolic process, 3'-5' exonucleolytic nonsense-mediated decay"/>
    <property type="evidence" value="ECO:0007669"/>
    <property type="project" value="TreeGrafter"/>
</dbReference>
<dbReference type="InterPro" id="IPR001650">
    <property type="entry name" value="Helicase_C-like"/>
</dbReference>
<evidence type="ECO:0000256" key="4">
    <source>
        <dbReference type="ARBA" id="ARBA00022840"/>
    </source>
</evidence>
<dbReference type="GO" id="GO:0055087">
    <property type="term" value="C:Ski complex"/>
    <property type="evidence" value="ECO:0007669"/>
    <property type="project" value="TreeGrafter"/>
</dbReference>
<dbReference type="InterPro" id="IPR014001">
    <property type="entry name" value="Helicase_ATP-bd"/>
</dbReference>
<dbReference type="InterPro" id="IPR027417">
    <property type="entry name" value="P-loop_NTPase"/>
</dbReference>
<organism evidence="9 10">
    <name type="scientific">Strongyloides venezuelensis</name>
    <name type="common">Threadworm</name>
    <dbReference type="NCBI Taxonomy" id="75913"/>
    <lineage>
        <taxon>Eukaryota</taxon>
        <taxon>Metazoa</taxon>
        <taxon>Ecdysozoa</taxon>
        <taxon>Nematoda</taxon>
        <taxon>Chromadorea</taxon>
        <taxon>Rhabditida</taxon>
        <taxon>Tylenchina</taxon>
        <taxon>Panagrolaimomorpha</taxon>
        <taxon>Strongyloidoidea</taxon>
        <taxon>Strongyloididae</taxon>
        <taxon>Strongyloides</taxon>
    </lineage>
</organism>
<comment type="catalytic activity">
    <reaction evidence="5">
        <text>ATP + H2O = ADP + phosphate + H(+)</text>
        <dbReference type="Rhea" id="RHEA:13065"/>
        <dbReference type="ChEBI" id="CHEBI:15377"/>
        <dbReference type="ChEBI" id="CHEBI:15378"/>
        <dbReference type="ChEBI" id="CHEBI:30616"/>
        <dbReference type="ChEBI" id="CHEBI:43474"/>
        <dbReference type="ChEBI" id="CHEBI:456216"/>
        <dbReference type="EC" id="3.6.4.13"/>
    </reaction>
</comment>
<dbReference type="GO" id="GO:0016787">
    <property type="term" value="F:hydrolase activity"/>
    <property type="evidence" value="ECO:0007669"/>
    <property type="project" value="UniProtKB-KW"/>
</dbReference>
<reference evidence="10" key="2">
    <citation type="submission" date="2015-08" db="UniProtKB">
        <authorList>
            <consortium name="WormBaseParasite"/>
        </authorList>
    </citation>
    <scope>IDENTIFICATION</scope>
</reference>
<feature type="compositionally biased region" description="Low complexity" evidence="6">
    <location>
        <begin position="637"/>
        <end position="650"/>
    </location>
</feature>
<keyword evidence="9" id="KW-1185">Reference proteome</keyword>
<dbReference type="SMART" id="SM00487">
    <property type="entry name" value="DEXDc"/>
    <property type="match status" value="1"/>
</dbReference>
<name>A0A0K0FXZ4_STRVS</name>
<feature type="domain" description="Helicase ATP-binding" evidence="7">
    <location>
        <begin position="423"/>
        <end position="579"/>
    </location>
</feature>
<evidence type="ECO:0000256" key="3">
    <source>
        <dbReference type="ARBA" id="ARBA00022806"/>
    </source>
</evidence>
<keyword evidence="3" id="KW-0347">Helicase</keyword>
<keyword evidence="2" id="KW-0378">Hydrolase</keyword>
<dbReference type="PROSITE" id="PS51194">
    <property type="entry name" value="HELICASE_CTER"/>
    <property type="match status" value="1"/>
</dbReference>
<dbReference type="InterPro" id="IPR011545">
    <property type="entry name" value="DEAD/DEAH_box_helicase_dom"/>
</dbReference>
<evidence type="ECO:0000256" key="6">
    <source>
        <dbReference type="SAM" id="MobiDB-lite"/>
    </source>
</evidence>
<proteinExistence type="predicted"/>
<feature type="region of interest" description="Disordered" evidence="6">
    <location>
        <begin position="631"/>
        <end position="655"/>
    </location>
</feature>
<dbReference type="PANTHER" id="PTHR12131">
    <property type="entry name" value="ATP-DEPENDENT RNA AND DNA HELICASE"/>
    <property type="match status" value="1"/>
</dbReference>
<evidence type="ECO:0000259" key="8">
    <source>
        <dbReference type="PROSITE" id="PS51194"/>
    </source>
</evidence>
<dbReference type="PANTHER" id="PTHR12131:SF1">
    <property type="entry name" value="ATP-DEPENDENT RNA HELICASE SUPV3L1, MITOCHONDRIAL-RELATED"/>
    <property type="match status" value="1"/>
</dbReference>
<evidence type="ECO:0000256" key="2">
    <source>
        <dbReference type="ARBA" id="ARBA00022801"/>
    </source>
</evidence>
<dbReference type="Pfam" id="PF08148">
    <property type="entry name" value="DSHCT"/>
    <property type="match status" value="1"/>
</dbReference>
<dbReference type="SUPFAM" id="SSF52540">
    <property type="entry name" value="P-loop containing nucleoside triphosphate hydrolases"/>
    <property type="match status" value="1"/>
</dbReference>
<dbReference type="PROSITE" id="PS51192">
    <property type="entry name" value="HELICASE_ATP_BIND_1"/>
    <property type="match status" value="1"/>
</dbReference>
<evidence type="ECO:0000256" key="5">
    <source>
        <dbReference type="ARBA" id="ARBA00047984"/>
    </source>
</evidence>
<dbReference type="InterPro" id="IPR050699">
    <property type="entry name" value="RNA-DNA_Helicase"/>
</dbReference>
<keyword evidence="4" id="KW-0067">ATP-binding</keyword>
<evidence type="ECO:0000259" key="7">
    <source>
        <dbReference type="PROSITE" id="PS51192"/>
    </source>
</evidence>
<evidence type="ECO:0000313" key="9">
    <source>
        <dbReference type="Proteomes" id="UP000035680"/>
    </source>
</evidence>
<dbReference type="FunFam" id="3.40.50.300:FF:000190">
    <property type="entry name" value="ATP-dependent RNA helicase"/>
    <property type="match status" value="1"/>
</dbReference>
<dbReference type="GO" id="GO:0003724">
    <property type="term" value="F:RNA helicase activity"/>
    <property type="evidence" value="ECO:0007669"/>
    <property type="project" value="UniProtKB-EC"/>
</dbReference>
<dbReference type="WBParaSite" id="SVE_1732000.1">
    <property type="protein sequence ID" value="SVE_1732000.1"/>
    <property type="gene ID" value="SVE_1732000"/>
</dbReference>
<dbReference type="STRING" id="75913.A0A0K0FXZ4"/>
<dbReference type="Pfam" id="PF00271">
    <property type="entry name" value="Helicase_C"/>
    <property type="match status" value="1"/>
</dbReference>
<dbReference type="Gene3D" id="3.40.50.300">
    <property type="entry name" value="P-loop containing nucleotide triphosphate hydrolases"/>
    <property type="match status" value="2"/>
</dbReference>
<dbReference type="Proteomes" id="UP000035680">
    <property type="component" value="Unassembled WGS sequence"/>
</dbReference>
<keyword evidence="1" id="KW-0547">Nucleotide-binding</keyword>
<dbReference type="GO" id="GO:0003676">
    <property type="term" value="F:nucleic acid binding"/>
    <property type="evidence" value="ECO:0007669"/>
    <property type="project" value="InterPro"/>
</dbReference>
<dbReference type="InterPro" id="IPR012961">
    <property type="entry name" value="Ski2/MTR4_C"/>
</dbReference>
<evidence type="ECO:0000256" key="1">
    <source>
        <dbReference type="ARBA" id="ARBA00022741"/>
    </source>
</evidence>
<dbReference type="SMART" id="SM01142">
    <property type="entry name" value="DSHCT"/>
    <property type="match status" value="1"/>
</dbReference>
<feature type="domain" description="Helicase C-terminal" evidence="8">
    <location>
        <begin position="692"/>
        <end position="896"/>
    </location>
</feature>
<dbReference type="Gene3D" id="1.10.3380.30">
    <property type="match status" value="1"/>
</dbReference>
<dbReference type="Pfam" id="PF00270">
    <property type="entry name" value="DEAD"/>
    <property type="match status" value="1"/>
</dbReference>
<dbReference type="GO" id="GO:0005524">
    <property type="term" value="F:ATP binding"/>
    <property type="evidence" value="ECO:0007669"/>
    <property type="project" value="UniProtKB-KW"/>
</dbReference>